<reference evidence="14" key="1">
    <citation type="journal article" date="2011" name="Genome Biol.">
        <title>Comparative genomics of the social amoebae Dictyostelium discoideum and Dictyostelium purpureum.</title>
        <authorList>
            <consortium name="US DOE Joint Genome Institute (JGI-PGF)"/>
            <person name="Sucgang R."/>
            <person name="Kuo A."/>
            <person name="Tian X."/>
            <person name="Salerno W."/>
            <person name="Parikh A."/>
            <person name="Feasley C.L."/>
            <person name="Dalin E."/>
            <person name="Tu H."/>
            <person name="Huang E."/>
            <person name="Barry K."/>
            <person name="Lindquist E."/>
            <person name="Shapiro H."/>
            <person name="Bruce D."/>
            <person name="Schmutz J."/>
            <person name="Salamov A."/>
            <person name="Fey P."/>
            <person name="Gaudet P."/>
            <person name="Anjard C."/>
            <person name="Babu M.M."/>
            <person name="Basu S."/>
            <person name="Bushmanova Y."/>
            <person name="van der Wel H."/>
            <person name="Katoh-Kurasawa M."/>
            <person name="Dinh C."/>
            <person name="Coutinho P.M."/>
            <person name="Saito T."/>
            <person name="Elias M."/>
            <person name="Schaap P."/>
            <person name="Kay R.R."/>
            <person name="Henrissat B."/>
            <person name="Eichinger L."/>
            <person name="Rivero F."/>
            <person name="Putnam N.H."/>
            <person name="West C.M."/>
            <person name="Loomis W.F."/>
            <person name="Chisholm R.L."/>
            <person name="Shaulsky G."/>
            <person name="Strassmann J.E."/>
            <person name="Queller D.C."/>
            <person name="Kuspa A."/>
            <person name="Grigoriev I.V."/>
        </authorList>
    </citation>
    <scope>NUCLEOTIDE SEQUENCE [LARGE SCALE GENOMIC DNA]</scope>
    <source>
        <strain evidence="14">QSDP1</strain>
    </source>
</reference>
<dbReference type="AlphaFoldDB" id="F0ZTK4"/>
<keyword evidence="8" id="KW-0560">Oxidoreductase</keyword>
<evidence type="ECO:0000256" key="11">
    <source>
        <dbReference type="ARBA" id="ARBA00023136"/>
    </source>
</evidence>
<evidence type="ECO:0000256" key="2">
    <source>
        <dbReference type="ARBA" id="ARBA00004167"/>
    </source>
</evidence>
<dbReference type="eggNOG" id="KOG0156">
    <property type="taxonomic scope" value="Eukaryota"/>
</dbReference>
<evidence type="ECO:0000256" key="7">
    <source>
        <dbReference type="ARBA" id="ARBA00022989"/>
    </source>
</evidence>
<proteinExistence type="inferred from homology"/>
<dbReference type="PANTHER" id="PTHR24303:SF31">
    <property type="entry name" value="CYTOCHROME P450 307A1-RELATED"/>
    <property type="match status" value="1"/>
</dbReference>
<dbReference type="KEGG" id="dpp:DICPUDRAFT_37923"/>
<protein>
    <recommendedName>
        <fullName evidence="15">Cytochrome P450 family protein</fullName>
    </recommendedName>
</protein>
<dbReference type="OMA" id="VEECDIK"/>
<dbReference type="InterPro" id="IPR036396">
    <property type="entry name" value="Cyt_P450_sf"/>
</dbReference>
<evidence type="ECO:0000256" key="3">
    <source>
        <dbReference type="ARBA" id="ARBA00010617"/>
    </source>
</evidence>
<dbReference type="Pfam" id="PF00067">
    <property type="entry name" value="p450"/>
    <property type="match status" value="1"/>
</dbReference>
<dbReference type="CDD" id="cd20617">
    <property type="entry name" value="CYP1_2-like"/>
    <property type="match status" value="1"/>
</dbReference>
<dbReference type="Proteomes" id="UP000001064">
    <property type="component" value="Unassembled WGS sequence"/>
</dbReference>
<dbReference type="RefSeq" id="XP_003290746.1">
    <property type="nucleotide sequence ID" value="XM_003290698.1"/>
</dbReference>
<evidence type="ECO:0000313" key="14">
    <source>
        <dbReference type="Proteomes" id="UP000001064"/>
    </source>
</evidence>
<dbReference type="FunFam" id="1.10.630.10:FF:000068">
    <property type="entry name" value="Probable cytochrome P450 508A2"/>
    <property type="match status" value="1"/>
</dbReference>
<comment type="subcellular location">
    <subcellularLocation>
        <location evidence="2">Membrane</location>
        <topology evidence="2">Single-pass membrane protein</topology>
    </subcellularLocation>
</comment>
<dbReference type="GO" id="GO:0020037">
    <property type="term" value="F:heme binding"/>
    <property type="evidence" value="ECO:0000318"/>
    <property type="project" value="GO_Central"/>
</dbReference>
<dbReference type="PANTHER" id="PTHR24303">
    <property type="entry name" value="HEME-BINDING MONOOXYGENASE FAMILY"/>
    <property type="match status" value="1"/>
</dbReference>
<dbReference type="GO" id="GO:0005506">
    <property type="term" value="F:iron ion binding"/>
    <property type="evidence" value="ECO:0007669"/>
    <property type="project" value="InterPro"/>
</dbReference>
<dbReference type="OrthoDB" id="15258at2759"/>
<organism evidence="13 14">
    <name type="scientific">Dictyostelium purpureum</name>
    <name type="common">Slime mold</name>
    <dbReference type="NCBI Taxonomy" id="5786"/>
    <lineage>
        <taxon>Eukaryota</taxon>
        <taxon>Amoebozoa</taxon>
        <taxon>Evosea</taxon>
        <taxon>Eumycetozoa</taxon>
        <taxon>Dictyostelia</taxon>
        <taxon>Dictyosteliales</taxon>
        <taxon>Dictyosteliaceae</taxon>
        <taxon>Dictyostelium</taxon>
    </lineage>
</organism>
<dbReference type="Gene3D" id="1.10.630.10">
    <property type="entry name" value="Cytochrome P450"/>
    <property type="match status" value="1"/>
</dbReference>
<dbReference type="STRING" id="5786.F0ZTK4"/>
<evidence type="ECO:0000256" key="9">
    <source>
        <dbReference type="ARBA" id="ARBA00023004"/>
    </source>
</evidence>
<sequence length="483" mass="56466">MNIIITIPVIFILYCIIDFLYKNLSNRSFKGPIAIPLLGNLLHIKDDPHLVFQRDSKIYNDGKFARYYFCDTMTLAIFDPELLREIFVKNNDSINSRVKTPSTNIIGNRFRGIVTSDEVYWQFHRDILMKSFTGTKVKTLSSSIEKETNHLIDYMKYISKSGQNFSTRNNFMNFNSNIVFDYVFSRRIENIYEGVDIEQNKVLVAIRELFDYLADTVVFNYLNITQPFYYLYFKLFGHTADKLKNILKKYYHEHSETIDLNNPRDVLDSLIIEYRKYDGKEEEQSIIPMTNELILAGVETNSTTMEWFIINMCNHPEYQSKIYNELLAASKSGPITISHRPSTPLFNAAIKETLRLCPPVPFGVPRVAVKDFKVNGLNIPKGTQIIQSLYSIFRDEKYYEEPNKFKPERFLVENNYPFMPYGSGPRDCLGLDISMRELYILLSNILLNFEFSSIDGKPISEQPVFGFSFRPHEYQVKLKYRNN</sequence>
<evidence type="ECO:0000256" key="12">
    <source>
        <dbReference type="PIRSR" id="PIRSR602401-1"/>
    </source>
</evidence>
<dbReference type="InParanoid" id="F0ZTK4"/>
<evidence type="ECO:0000256" key="5">
    <source>
        <dbReference type="ARBA" id="ARBA00022692"/>
    </source>
</evidence>
<comment type="similarity">
    <text evidence="3">Belongs to the cytochrome P450 family.</text>
</comment>
<evidence type="ECO:0000256" key="10">
    <source>
        <dbReference type="ARBA" id="ARBA00023033"/>
    </source>
</evidence>
<dbReference type="GeneID" id="10508381"/>
<dbReference type="PRINTS" id="PR00385">
    <property type="entry name" value="P450"/>
</dbReference>
<gene>
    <name evidence="13" type="ORF">DICPUDRAFT_37923</name>
</gene>
<evidence type="ECO:0000256" key="4">
    <source>
        <dbReference type="ARBA" id="ARBA00022617"/>
    </source>
</evidence>
<evidence type="ECO:0000313" key="13">
    <source>
        <dbReference type="EMBL" id="EGC32713.1"/>
    </source>
</evidence>
<comment type="cofactor">
    <cofactor evidence="1 12">
        <name>heme</name>
        <dbReference type="ChEBI" id="CHEBI:30413"/>
    </cofactor>
</comment>
<dbReference type="FunCoup" id="F0ZTK4">
    <property type="interactions" value="7"/>
</dbReference>
<evidence type="ECO:0000256" key="1">
    <source>
        <dbReference type="ARBA" id="ARBA00001971"/>
    </source>
</evidence>
<evidence type="ECO:0000256" key="6">
    <source>
        <dbReference type="ARBA" id="ARBA00022723"/>
    </source>
</evidence>
<name>F0ZTK4_DICPU</name>
<dbReference type="GO" id="GO:0016712">
    <property type="term" value="F:oxidoreductase activity, acting on paired donors, with incorporation or reduction of molecular oxygen, reduced flavin or flavoprotein as one donor, and incorporation of one atom of oxygen"/>
    <property type="evidence" value="ECO:0000318"/>
    <property type="project" value="GO_Central"/>
</dbReference>
<feature type="binding site" description="axial binding residue" evidence="12">
    <location>
        <position position="428"/>
    </location>
    <ligand>
        <name>heme</name>
        <dbReference type="ChEBI" id="CHEBI:30413"/>
    </ligand>
    <ligandPart>
        <name>Fe</name>
        <dbReference type="ChEBI" id="CHEBI:18248"/>
    </ligandPart>
</feature>
<keyword evidence="14" id="KW-1185">Reference proteome</keyword>
<evidence type="ECO:0008006" key="15">
    <source>
        <dbReference type="Google" id="ProtNLM"/>
    </source>
</evidence>
<keyword evidence="9 12" id="KW-0408">Iron</keyword>
<keyword evidence="5" id="KW-0812">Transmembrane</keyword>
<dbReference type="SUPFAM" id="SSF48264">
    <property type="entry name" value="Cytochrome P450"/>
    <property type="match status" value="1"/>
</dbReference>
<dbReference type="GO" id="GO:0016020">
    <property type="term" value="C:membrane"/>
    <property type="evidence" value="ECO:0007669"/>
    <property type="project" value="UniProtKB-SubCell"/>
</dbReference>
<keyword evidence="4 12" id="KW-0349">Heme</keyword>
<dbReference type="InterPro" id="IPR002401">
    <property type="entry name" value="Cyt_P450_E_grp-I"/>
</dbReference>
<dbReference type="EMBL" id="GL871178">
    <property type="protein sequence ID" value="EGC32713.1"/>
    <property type="molecule type" value="Genomic_DNA"/>
</dbReference>
<accession>F0ZTK4</accession>
<keyword evidence="11" id="KW-0472">Membrane</keyword>
<dbReference type="PRINTS" id="PR00463">
    <property type="entry name" value="EP450I"/>
</dbReference>
<dbReference type="VEuPathDB" id="AmoebaDB:DICPUDRAFT_37923"/>
<evidence type="ECO:0000256" key="8">
    <source>
        <dbReference type="ARBA" id="ARBA00023002"/>
    </source>
</evidence>
<dbReference type="InterPro" id="IPR001128">
    <property type="entry name" value="Cyt_P450"/>
</dbReference>
<keyword evidence="7" id="KW-1133">Transmembrane helix</keyword>
<keyword evidence="10" id="KW-0503">Monooxygenase</keyword>
<keyword evidence="6 12" id="KW-0479">Metal-binding</keyword>